<gene>
    <name evidence="2" type="ORF">ANCCEY_07926</name>
</gene>
<name>A0A0D6LM99_9BILA</name>
<organism evidence="2 3">
    <name type="scientific">Ancylostoma ceylanicum</name>
    <dbReference type="NCBI Taxonomy" id="53326"/>
    <lineage>
        <taxon>Eukaryota</taxon>
        <taxon>Metazoa</taxon>
        <taxon>Ecdysozoa</taxon>
        <taxon>Nematoda</taxon>
        <taxon>Chromadorea</taxon>
        <taxon>Rhabditida</taxon>
        <taxon>Rhabditina</taxon>
        <taxon>Rhabditomorpha</taxon>
        <taxon>Strongyloidea</taxon>
        <taxon>Ancylostomatidae</taxon>
        <taxon>Ancylostomatinae</taxon>
        <taxon>Ancylostoma</taxon>
    </lineage>
</organism>
<protein>
    <submittedName>
        <fullName evidence="2">Uncharacterized protein</fullName>
    </submittedName>
</protein>
<accession>A0A0D6LM99</accession>
<dbReference type="Proteomes" id="UP000054495">
    <property type="component" value="Unassembled WGS sequence"/>
</dbReference>
<keyword evidence="3" id="KW-1185">Reference proteome</keyword>
<dbReference type="AlphaFoldDB" id="A0A0D6LM99"/>
<feature type="transmembrane region" description="Helical" evidence="1">
    <location>
        <begin position="53"/>
        <end position="71"/>
    </location>
</feature>
<sequence length="105" mass="12141">MVRYQRNIVMSVHEFELLSCLHDELLSFVPLTHARDEYKLENQFKCGLRAIPVFYFICVAFNVFMAFEIIVNSSEPLAGSPSIENFNCWDGSARSRICNAMITQR</sequence>
<evidence type="ECO:0000313" key="3">
    <source>
        <dbReference type="Proteomes" id="UP000054495"/>
    </source>
</evidence>
<evidence type="ECO:0000313" key="2">
    <source>
        <dbReference type="EMBL" id="EPB72969.1"/>
    </source>
</evidence>
<evidence type="ECO:0000256" key="1">
    <source>
        <dbReference type="SAM" id="Phobius"/>
    </source>
</evidence>
<keyword evidence="1" id="KW-1133">Transmembrane helix</keyword>
<reference evidence="2 3" key="1">
    <citation type="submission" date="2013-05" db="EMBL/GenBank/DDBJ databases">
        <title>Draft genome of the parasitic nematode Anyclostoma ceylanicum.</title>
        <authorList>
            <person name="Mitreva M."/>
        </authorList>
    </citation>
    <scope>NUCLEOTIDE SEQUENCE [LARGE SCALE GENOMIC DNA]</scope>
</reference>
<keyword evidence="1" id="KW-0812">Transmembrane</keyword>
<dbReference type="EMBL" id="KE125013">
    <property type="protein sequence ID" value="EPB72969.1"/>
    <property type="molecule type" value="Genomic_DNA"/>
</dbReference>
<keyword evidence="1" id="KW-0472">Membrane</keyword>
<proteinExistence type="predicted"/>